<accession>A0AA38I608</accession>
<evidence type="ECO:0000313" key="1">
    <source>
        <dbReference type="EMBL" id="KAJ3651913.1"/>
    </source>
</evidence>
<comment type="caution">
    <text evidence="1">The sequence shown here is derived from an EMBL/GenBank/DDBJ whole genome shotgun (WGS) entry which is preliminary data.</text>
</comment>
<dbReference type="AlphaFoldDB" id="A0AA38I608"/>
<keyword evidence="2" id="KW-1185">Reference proteome</keyword>
<reference evidence="1" key="1">
    <citation type="journal article" date="2023" name="G3 (Bethesda)">
        <title>Whole genome assemblies of Zophobas morio and Tenebrio molitor.</title>
        <authorList>
            <person name="Kaur S."/>
            <person name="Stinson S.A."/>
            <person name="diCenzo G.C."/>
        </authorList>
    </citation>
    <scope>NUCLEOTIDE SEQUENCE</scope>
    <source>
        <strain evidence="1">QUZm001</strain>
    </source>
</reference>
<name>A0AA38I608_9CUCU</name>
<dbReference type="Proteomes" id="UP001168821">
    <property type="component" value="Unassembled WGS sequence"/>
</dbReference>
<protein>
    <submittedName>
        <fullName evidence="1">Uncharacterized protein</fullName>
    </submittedName>
</protein>
<organism evidence="1 2">
    <name type="scientific">Zophobas morio</name>
    <dbReference type="NCBI Taxonomy" id="2755281"/>
    <lineage>
        <taxon>Eukaryota</taxon>
        <taxon>Metazoa</taxon>
        <taxon>Ecdysozoa</taxon>
        <taxon>Arthropoda</taxon>
        <taxon>Hexapoda</taxon>
        <taxon>Insecta</taxon>
        <taxon>Pterygota</taxon>
        <taxon>Neoptera</taxon>
        <taxon>Endopterygota</taxon>
        <taxon>Coleoptera</taxon>
        <taxon>Polyphaga</taxon>
        <taxon>Cucujiformia</taxon>
        <taxon>Tenebrionidae</taxon>
        <taxon>Zophobas</taxon>
    </lineage>
</organism>
<sequence length="101" mass="11618">MWLVLYPSSVLTILHTVQPRKRFQTLVTITLYAEQLTSMKPLVTPRSGTKATLDLALEKYVDTSITTLELLKPVKEFFDILSIVFKYTDNIKGVLNMLYYS</sequence>
<dbReference type="EMBL" id="JALNTZ010000005">
    <property type="protein sequence ID" value="KAJ3651913.1"/>
    <property type="molecule type" value="Genomic_DNA"/>
</dbReference>
<proteinExistence type="predicted"/>
<gene>
    <name evidence="1" type="ORF">Zmor_017917</name>
</gene>
<evidence type="ECO:0000313" key="2">
    <source>
        <dbReference type="Proteomes" id="UP001168821"/>
    </source>
</evidence>